<dbReference type="PANTHER" id="PTHR43489">
    <property type="entry name" value="ISOMERASE"/>
    <property type="match status" value="1"/>
</dbReference>
<evidence type="ECO:0000313" key="6">
    <source>
        <dbReference type="Proteomes" id="UP000249377"/>
    </source>
</evidence>
<dbReference type="InterPro" id="IPR026040">
    <property type="entry name" value="HyI-like"/>
</dbReference>
<evidence type="ECO:0000256" key="2">
    <source>
        <dbReference type="PIRNR" id="PIRNR006241"/>
    </source>
</evidence>
<dbReference type="PIRSF" id="PIRSF006241">
    <property type="entry name" value="HyI"/>
    <property type="match status" value="1"/>
</dbReference>
<dbReference type="Pfam" id="PF01261">
    <property type="entry name" value="AP_endonuc_2"/>
    <property type="match status" value="1"/>
</dbReference>
<dbReference type="EMBL" id="QLYR01000011">
    <property type="protein sequence ID" value="RAQ22627.1"/>
    <property type="molecule type" value="Genomic_DNA"/>
</dbReference>
<feature type="active site" description="Proton donor/acceptor" evidence="3">
    <location>
        <position position="140"/>
    </location>
</feature>
<keyword evidence="6" id="KW-1185">Reference proteome</keyword>
<comment type="caution">
    <text evidence="5">The sequence shown here is derived from an EMBL/GenBank/DDBJ whole genome shotgun (WGS) entry which is preliminary data.</text>
</comment>
<gene>
    <name evidence="5" type="ORF">DPQ25_12475</name>
</gene>
<keyword evidence="1 2" id="KW-0413">Isomerase</keyword>
<dbReference type="Proteomes" id="UP000249377">
    <property type="component" value="Unassembled WGS sequence"/>
</dbReference>
<name>A0A328U986_9FIRM</name>
<proteinExistence type="inferred from homology"/>
<organism evidence="5 6">
    <name type="scientific">Hydrogeniiclostridium mannosilyticum</name>
    <dbReference type="NCBI Taxonomy" id="2764322"/>
    <lineage>
        <taxon>Bacteria</taxon>
        <taxon>Bacillati</taxon>
        <taxon>Bacillota</taxon>
        <taxon>Clostridia</taxon>
        <taxon>Eubacteriales</taxon>
        <taxon>Acutalibacteraceae</taxon>
        <taxon>Hydrogeniiclostridium</taxon>
    </lineage>
</organism>
<reference evidence="5 6" key="1">
    <citation type="submission" date="2018-06" db="EMBL/GenBank/DDBJ databases">
        <title>Noncontiguous genome sequence of Ruminococcaceae bacterium ASD2818.</title>
        <authorList>
            <person name="Chaplin A.V."/>
            <person name="Sokolova S.R."/>
            <person name="Kochetkova T.O."/>
            <person name="Goltsov A.Y."/>
            <person name="Trofimov D.Y."/>
            <person name="Efimov B.A."/>
        </authorList>
    </citation>
    <scope>NUCLEOTIDE SEQUENCE [LARGE SCALE GENOMIC DNA]</scope>
    <source>
        <strain evidence="5 6">ASD2818</strain>
    </source>
</reference>
<dbReference type="PANTHER" id="PTHR43489:SF3">
    <property type="entry name" value="XYLOSE ISOMERASE DOMAIN PROTEIN TIM BARREL"/>
    <property type="match status" value="1"/>
</dbReference>
<dbReference type="AlphaFoldDB" id="A0A328U986"/>
<dbReference type="SUPFAM" id="SSF51658">
    <property type="entry name" value="Xylose isomerase-like"/>
    <property type="match status" value="1"/>
</dbReference>
<dbReference type="GO" id="GO:0016853">
    <property type="term" value="F:isomerase activity"/>
    <property type="evidence" value="ECO:0007669"/>
    <property type="project" value="UniProtKB-KW"/>
</dbReference>
<protein>
    <submittedName>
        <fullName evidence="5">Glyoxylate-induced protein</fullName>
    </submittedName>
</protein>
<sequence length="255" mass="28163">MNGGVRSMKYSVCLDAVYAGGDVADSMRRVHEAGYGAVEFWSWWDKDCEAVAQAAERLGLQIAAFCTKFVPLTEPQARARYLEGLRESIQVAGRLRCNTLITQTGPDTGAPREEQRQCLLDGLRACVPLLEESGVTLVVEPLNTKLNHPGYFLSASKEAFDLIDEVGAQSVRVLYDIYHQQITEGDILRSLLPNLDKAGHIHAAGAPGRHELTQGELNYPNIFRQLRAAGYEGYVGLEYSPQQAPEEGLRAVLNW</sequence>
<evidence type="ECO:0000313" key="5">
    <source>
        <dbReference type="EMBL" id="RAQ22627.1"/>
    </source>
</evidence>
<comment type="similarity">
    <text evidence="2">Belongs to the hyi family.</text>
</comment>
<feature type="domain" description="Xylose isomerase-like TIM barrel" evidence="4">
    <location>
        <begin position="28"/>
        <end position="255"/>
    </location>
</feature>
<dbReference type="InterPro" id="IPR050417">
    <property type="entry name" value="Sugar_Epim/Isomerase"/>
</dbReference>
<evidence type="ECO:0000259" key="4">
    <source>
        <dbReference type="Pfam" id="PF01261"/>
    </source>
</evidence>
<dbReference type="Gene3D" id="3.20.20.150">
    <property type="entry name" value="Divalent-metal-dependent TIM barrel enzymes"/>
    <property type="match status" value="1"/>
</dbReference>
<evidence type="ECO:0000256" key="1">
    <source>
        <dbReference type="ARBA" id="ARBA00023235"/>
    </source>
</evidence>
<feature type="active site" description="Proton donor/acceptor" evidence="3">
    <location>
        <position position="238"/>
    </location>
</feature>
<evidence type="ECO:0000256" key="3">
    <source>
        <dbReference type="PIRSR" id="PIRSR006241-50"/>
    </source>
</evidence>
<dbReference type="InterPro" id="IPR013022">
    <property type="entry name" value="Xyl_isomerase-like_TIM-brl"/>
</dbReference>
<dbReference type="InterPro" id="IPR036237">
    <property type="entry name" value="Xyl_isomerase-like_sf"/>
</dbReference>
<accession>A0A328U986</accession>